<feature type="region of interest" description="Disordered" evidence="2">
    <location>
        <begin position="20"/>
        <end position="41"/>
    </location>
</feature>
<feature type="compositionally biased region" description="Basic and acidic residues" evidence="2">
    <location>
        <begin position="583"/>
        <end position="598"/>
    </location>
</feature>
<comment type="caution">
    <text evidence="3">The sequence shown here is derived from an EMBL/GenBank/DDBJ whole genome shotgun (WGS) entry which is preliminary data.</text>
</comment>
<reference evidence="3 4" key="1">
    <citation type="submission" date="2024-04" db="EMBL/GenBank/DDBJ databases">
        <title>Tritrichomonas musculus Genome.</title>
        <authorList>
            <person name="Alves-Ferreira E."/>
            <person name="Grigg M."/>
            <person name="Lorenzi H."/>
            <person name="Galac M."/>
        </authorList>
    </citation>
    <scope>NUCLEOTIDE SEQUENCE [LARGE SCALE GENOMIC DNA]</scope>
    <source>
        <strain evidence="3 4">EAF2021</strain>
    </source>
</reference>
<evidence type="ECO:0000313" key="4">
    <source>
        <dbReference type="Proteomes" id="UP001470230"/>
    </source>
</evidence>
<evidence type="ECO:0000313" key="3">
    <source>
        <dbReference type="EMBL" id="KAK8887909.1"/>
    </source>
</evidence>
<proteinExistence type="predicted"/>
<dbReference type="EMBL" id="JAPFFF010000006">
    <property type="protein sequence ID" value="KAK8887909.1"/>
    <property type="molecule type" value="Genomic_DNA"/>
</dbReference>
<name>A0ABR2K9W4_9EUKA</name>
<evidence type="ECO:0000256" key="1">
    <source>
        <dbReference type="SAM" id="Coils"/>
    </source>
</evidence>
<keyword evidence="4" id="KW-1185">Reference proteome</keyword>
<organism evidence="3 4">
    <name type="scientific">Tritrichomonas musculus</name>
    <dbReference type="NCBI Taxonomy" id="1915356"/>
    <lineage>
        <taxon>Eukaryota</taxon>
        <taxon>Metamonada</taxon>
        <taxon>Parabasalia</taxon>
        <taxon>Tritrichomonadida</taxon>
        <taxon>Tritrichomonadidae</taxon>
        <taxon>Tritrichomonas</taxon>
    </lineage>
</organism>
<feature type="compositionally biased region" description="Basic and acidic residues" evidence="2">
    <location>
        <begin position="144"/>
        <end position="158"/>
    </location>
</feature>
<feature type="coiled-coil region" evidence="1">
    <location>
        <begin position="323"/>
        <end position="387"/>
    </location>
</feature>
<evidence type="ECO:0000256" key="2">
    <source>
        <dbReference type="SAM" id="MobiDB-lite"/>
    </source>
</evidence>
<sequence>MMYRGLNARGLSLLSNNISSASDLPPLNPSSGTVYQPPSSTGARNALIETQRMRTLIMGQIQSIQSEQDRKMQQSEARISMVLRELSPKIQNLDRHITFNQQQLNDIIERLTQLDSVVLPSIQQKSDEVQLKFEQSIRTETQSKFKPISDDIKHEQTKSEQLSDSTTSHISSTNDKLKDLSIAYDELERKASDTQNYVQSNLININPRLSAIEARLVTYESAAESSIKSQSSQSDLQLSAKKLRKDLEELELDGIPLAVQSAASDTLTSITSFTSQIDQKITSSKLLLSNVESTIKMTAEQQKNVDSQVESLSKSSIDIQTNIEQEELEIDTKLKELENSIKEINDEIVNKLNTLQNDNSGDSQLVLDTLNDDIRSLQSNAKQLLTQLNQDWTRFHKDNGEAQKITDSEIDQLSSILNGEFSLLKKIAAAERRVKWCSSRLLAWEKEVEEAERLKVDDENLVQKLETLEARLKETESRIAVIDKQKAPKLKKLTKESYNENGPAPTLASPGNEIEPLTIPSELILTYDDNDTEIVIPDLPSHADRKMNPAKFEKEQPDANPPDGNEIEEDPQEKQSKYIKNNDINKKDEDSEAKNGKEEDVEIQEEEEDKGDEGNENTNKKDKEDKEKDENTEKDENKENNDDKKPSENKSKSKK</sequence>
<feature type="compositionally biased region" description="Acidic residues" evidence="2">
    <location>
        <begin position="599"/>
        <end position="615"/>
    </location>
</feature>
<feature type="region of interest" description="Disordered" evidence="2">
    <location>
        <begin position="492"/>
        <end position="514"/>
    </location>
</feature>
<feature type="compositionally biased region" description="Basic and acidic residues" evidence="2">
    <location>
        <begin position="618"/>
        <end position="655"/>
    </location>
</feature>
<feature type="region of interest" description="Disordered" evidence="2">
    <location>
        <begin position="144"/>
        <end position="172"/>
    </location>
</feature>
<feature type="coiled-coil region" evidence="1">
    <location>
        <begin position="441"/>
        <end position="485"/>
    </location>
</feature>
<feature type="compositionally biased region" description="Polar residues" evidence="2">
    <location>
        <begin position="159"/>
        <end position="172"/>
    </location>
</feature>
<dbReference type="Proteomes" id="UP001470230">
    <property type="component" value="Unassembled WGS sequence"/>
</dbReference>
<accession>A0ABR2K9W4</accession>
<feature type="compositionally biased region" description="Polar residues" evidence="2">
    <location>
        <begin position="29"/>
        <end position="41"/>
    </location>
</feature>
<gene>
    <name evidence="3" type="ORF">M9Y10_038968</name>
</gene>
<feature type="region of interest" description="Disordered" evidence="2">
    <location>
        <begin position="552"/>
        <end position="655"/>
    </location>
</feature>
<keyword evidence="1" id="KW-0175">Coiled coil</keyword>
<protein>
    <recommendedName>
        <fullName evidence="5">Autophagy-related protein 23</fullName>
    </recommendedName>
</protein>
<evidence type="ECO:0008006" key="5">
    <source>
        <dbReference type="Google" id="ProtNLM"/>
    </source>
</evidence>